<keyword evidence="2" id="KW-1185">Reference proteome</keyword>
<protein>
    <submittedName>
        <fullName evidence="1">Uncharacterized protein</fullName>
    </submittedName>
</protein>
<dbReference type="Proteomes" id="UP001162030">
    <property type="component" value="Chromosome"/>
</dbReference>
<sequence>MHTIAVYPVGGWWKYRTARDRWKNKVRYSLIVSIDVPDETVDIYSVVETLIETQVEVEL</sequence>
<evidence type="ECO:0000313" key="2">
    <source>
        <dbReference type="Proteomes" id="UP001162030"/>
    </source>
</evidence>
<dbReference type="EMBL" id="OX458333">
    <property type="protein sequence ID" value="CAI8823019.1"/>
    <property type="molecule type" value="Genomic_DNA"/>
</dbReference>
<name>A0ABM9I1B0_9GAMM</name>
<organism evidence="1 2">
    <name type="scientific">Methylocaldum szegediense</name>
    <dbReference type="NCBI Taxonomy" id="73780"/>
    <lineage>
        <taxon>Bacteria</taxon>
        <taxon>Pseudomonadati</taxon>
        <taxon>Pseudomonadota</taxon>
        <taxon>Gammaproteobacteria</taxon>
        <taxon>Methylococcales</taxon>
        <taxon>Methylococcaceae</taxon>
        <taxon>Methylocaldum</taxon>
    </lineage>
</organism>
<dbReference type="RefSeq" id="WP_317963929.1">
    <property type="nucleotide sequence ID" value="NZ_OX458333.1"/>
</dbReference>
<accession>A0ABM9I1B0</accession>
<reference evidence="1 2" key="1">
    <citation type="submission" date="2023-03" db="EMBL/GenBank/DDBJ databases">
        <authorList>
            <person name="Pearce D."/>
        </authorList>
    </citation>
    <scope>NUCLEOTIDE SEQUENCE [LARGE SCALE GENOMIC DNA]</scope>
    <source>
        <strain evidence="1">Msz</strain>
    </source>
</reference>
<evidence type="ECO:0000313" key="1">
    <source>
        <dbReference type="EMBL" id="CAI8823019.1"/>
    </source>
</evidence>
<gene>
    <name evidence="1" type="ORF">MSZNOR_2000</name>
</gene>
<proteinExistence type="predicted"/>